<protein>
    <submittedName>
        <fullName evidence="2">Uncharacterized protein</fullName>
    </submittedName>
</protein>
<feature type="compositionally biased region" description="Polar residues" evidence="1">
    <location>
        <begin position="34"/>
        <end position="45"/>
    </location>
</feature>
<dbReference type="EMBL" id="PP542043">
    <property type="protein sequence ID" value="XDO01862.1"/>
    <property type="molecule type" value="Genomic_DNA"/>
</dbReference>
<organism evidence="2">
    <name type="scientific">Florenciella sp. virus SA2</name>
    <dbReference type="NCBI Taxonomy" id="3240092"/>
    <lineage>
        <taxon>Viruses</taxon>
    </lineage>
</organism>
<gene>
    <name evidence="2" type="ORF">FloV-SA2_00036</name>
</gene>
<proteinExistence type="predicted"/>
<sequence length="215" mass="24155">MSLSVLKKKSNTKYSKISSKKGYFSLNNPRRVYSHSNQPQTQTPMKGNVPRGHGSCCGKYPVVINNSQYKNYDYHIREFNGPKANPGISVKNNRGSIDTRFKWIKSTYPNYIVKKMNDTDYSEYYYRINGQNATTSTSVNEVNCVGAENCKTLNSHIVKRVDTLDYSEYLKTSFLNKKCLPPPNSKAPVPVPVQGNCTGCNAEAPEPDNENGNCN</sequence>
<feature type="region of interest" description="Disordered" evidence="1">
    <location>
        <begin position="26"/>
        <end position="51"/>
    </location>
</feature>
<reference evidence="2" key="1">
    <citation type="submission" date="2024-03" db="EMBL/GenBank/DDBJ databases">
        <title>Eukaryotic viruses encode the ribosomal protein eL40.</title>
        <authorList>
            <person name="Thomy J."/>
            <person name="Schvarcz C.R."/>
            <person name="McBeain K.A."/>
            <person name="Edwards K.F."/>
            <person name="Steward G.F."/>
        </authorList>
    </citation>
    <scope>NUCLEOTIDE SEQUENCE</scope>
    <source>
        <strain evidence="2">FloV-SA2</strain>
    </source>
</reference>
<accession>A0AB39J8K1</accession>
<evidence type="ECO:0000313" key="2">
    <source>
        <dbReference type="EMBL" id="XDO01862.1"/>
    </source>
</evidence>
<evidence type="ECO:0000256" key="1">
    <source>
        <dbReference type="SAM" id="MobiDB-lite"/>
    </source>
</evidence>
<name>A0AB39J8K1_9VIRU</name>